<dbReference type="InterPro" id="IPR029056">
    <property type="entry name" value="Ribokinase-like"/>
</dbReference>
<dbReference type="Gene3D" id="3.40.1190.20">
    <property type="match status" value="1"/>
</dbReference>
<proteinExistence type="predicted"/>
<evidence type="ECO:0000313" key="3">
    <source>
        <dbReference type="Proteomes" id="UP000075420"/>
    </source>
</evidence>
<organism evidence="2 3">
    <name type="scientific">Sorangium cellulosum</name>
    <name type="common">Polyangium cellulosum</name>
    <dbReference type="NCBI Taxonomy" id="56"/>
    <lineage>
        <taxon>Bacteria</taxon>
        <taxon>Pseudomonadati</taxon>
        <taxon>Myxococcota</taxon>
        <taxon>Polyangia</taxon>
        <taxon>Polyangiales</taxon>
        <taxon>Polyangiaceae</taxon>
        <taxon>Sorangium</taxon>
    </lineage>
</organism>
<feature type="domain" description="YjeF C-terminal" evidence="1">
    <location>
        <begin position="1"/>
        <end position="55"/>
    </location>
</feature>
<dbReference type="EMBL" id="JELY01001192">
    <property type="protein sequence ID" value="KYF56605.1"/>
    <property type="molecule type" value="Genomic_DNA"/>
</dbReference>
<reference evidence="2 3" key="1">
    <citation type="submission" date="2014-02" db="EMBL/GenBank/DDBJ databases">
        <title>The small core and large imbalanced accessory genome model reveals a collaborative survival strategy of Sorangium cellulosum strains in nature.</title>
        <authorList>
            <person name="Han K."/>
            <person name="Peng R."/>
            <person name="Blom J."/>
            <person name="Li Y.-Z."/>
        </authorList>
    </citation>
    <scope>NUCLEOTIDE SEQUENCE [LARGE SCALE GENOMIC DNA]</scope>
    <source>
        <strain evidence="2 3">So0157-25</strain>
    </source>
</reference>
<comment type="caution">
    <text evidence="2">The sequence shown here is derived from an EMBL/GenBank/DDBJ whole genome shotgun (WGS) entry which is preliminary data.</text>
</comment>
<name>A0A150PLN7_SORCE</name>
<dbReference type="AlphaFoldDB" id="A0A150PLN7"/>
<protein>
    <recommendedName>
        <fullName evidence="1">YjeF C-terminal domain-containing protein</fullName>
    </recommendedName>
</protein>
<accession>A0A150PLN7</accession>
<dbReference type="PROSITE" id="PS51383">
    <property type="entry name" value="YJEF_C_3"/>
    <property type="match status" value="1"/>
</dbReference>
<evidence type="ECO:0000313" key="2">
    <source>
        <dbReference type="EMBL" id="KYF56605.1"/>
    </source>
</evidence>
<dbReference type="Proteomes" id="UP000075420">
    <property type="component" value="Unassembled WGS sequence"/>
</dbReference>
<dbReference type="InterPro" id="IPR000631">
    <property type="entry name" value="CARKD"/>
</dbReference>
<dbReference type="GO" id="GO:0016836">
    <property type="term" value="F:hydro-lyase activity"/>
    <property type="evidence" value="ECO:0007669"/>
    <property type="project" value="InterPro"/>
</dbReference>
<evidence type="ECO:0000259" key="1">
    <source>
        <dbReference type="PROSITE" id="PS51383"/>
    </source>
</evidence>
<sequence>MIAALLCSMDPAAAASAGVLIHALAGDVWRARTGSDRGLLASEIAELVPGLIASLAAGVDPLSMYY</sequence>
<gene>
    <name evidence="2" type="ORF">BE08_02580</name>
</gene>